<dbReference type="AlphaFoldDB" id="A0A2T9ZJM2"/>
<feature type="repeat" description="WD" evidence="3">
    <location>
        <begin position="34"/>
        <end position="76"/>
    </location>
</feature>
<evidence type="ECO:0000256" key="1">
    <source>
        <dbReference type="ARBA" id="ARBA00022574"/>
    </source>
</evidence>
<evidence type="ECO:0000256" key="2">
    <source>
        <dbReference type="ARBA" id="ARBA00022737"/>
    </source>
</evidence>
<organism evidence="4 5">
    <name type="scientific">Smittium megazygosporum</name>
    <dbReference type="NCBI Taxonomy" id="133381"/>
    <lineage>
        <taxon>Eukaryota</taxon>
        <taxon>Fungi</taxon>
        <taxon>Fungi incertae sedis</taxon>
        <taxon>Zoopagomycota</taxon>
        <taxon>Kickxellomycotina</taxon>
        <taxon>Harpellomycetes</taxon>
        <taxon>Harpellales</taxon>
        <taxon>Legeriomycetaceae</taxon>
        <taxon>Smittium</taxon>
    </lineage>
</organism>
<dbReference type="STRING" id="133381.A0A2T9ZJM2"/>
<dbReference type="Gene3D" id="2.130.10.10">
    <property type="entry name" value="YVTN repeat-like/Quinoprotein amine dehydrogenase"/>
    <property type="match status" value="2"/>
</dbReference>
<evidence type="ECO:0000313" key="4">
    <source>
        <dbReference type="EMBL" id="PVV04765.1"/>
    </source>
</evidence>
<protein>
    <recommendedName>
        <fullName evidence="6">Anaphase-promoting complex subunit 4 WD40 domain-containing protein</fullName>
    </recommendedName>
</protein>
<dbReference type="InterPro" id="IPR045159">
    <property type="entry name" value="DCAF7-like"/>
</dbReference>
<proteinExistence type="predicted"/>
<evidence type="ECO:0008006" key="6">
    <source>
        <dbReference type="Google" id="ProtNLM"/>
    </source>
</evidence>
<accession>A0A2T9ZJM2</accession>
<dbReference type="SMART" id="SM00320">
    <property type="entry name" value="WD40"/>
    <property type="match status" value="2"/>
</dbReference>
<evidence type="ECO:0000313" key="5">
    <source>
        <dbReference type="Proteomes" id="UP000245609"/>
    </source>
</evidence>
<reference evidence="4 5" key="1">
    <citation type="journal article" date="2018" name="MBio">
        <title>Comparative Genomics Reveals the Core Gene Toolbox for the Fungus-Insect Symbiosis.</title>
        <authorList>
            <person name="Wang Y."/>
            <person name="Stata M."/>
            <person name="Wang W."/>
            <person name="Stajich J.E."/>
            <person name="White M.M."/>
            <person name="Moncalvo J.M."/>
        </authorList>
    </citation>
    <scope>NUCLEOTIDE SEQUENCE [LARGE SCALE GENOMIC DNA]</scope>
    <source>
        <strain evidence="4 5">SC-DP-2</strain>
    </source>
</reference>
<dbReference type="InterPro" id="IPR015943">
    <property type="entry name" value="WD40/YVTN_repeat-like_dom_sf"/>
</dbReference>
<keyword evidence="2" id="KW-0677">Repeat</keyword>
<dbReference type="PROSITE" id="PS00678">
    <property type="entry name" value="WD_REPEATS_1"/>
    <property type="match status" value="1"/>
</dbReference>
<dbReference type="InterPro" id="IPR019775">
    <property type="entry name" value="WD40_repeat_CS"/>
</dbReference>
<dbReference type="SUPFAM" id="SSF50978">
    <property type="entry name" value="WD40 repeat-like"/>
    <property type="match status" value="1"/>
</dbReference>
<keyword evidence="5" id="KW-1185">Reference proteome</keyword>
<feature type="repeat" description="WD" evidence="3">
    <location>
        <begin position="146"/>
        <end position="188"/>
    </location>
</feature>
<dbReference type="PROSITE" id="PS50082">
    <property type="entry name" value="WD_REPEATS_2"/>
    <property type="match status" value="2"/>
</dbReference>
<dbReference type="InterPro" id="IPR036322">
    <property type="entry name" value="WD40_repeat_dom_sf"/>
</dbReference>
<dbReference type="EMBL" id="MBFS01000081">
    <property type="protein sequence ID" value="PVV04765.1"/>
    <property type="molecule type" value="Genomic_DNA"/>
</dbReference>
<comment type="caution">
    <text evidence="4">The sequence shown here is derived from an EMBL/GenBank/DDBJ whole genome shotgun (WGS) entry which is preliminary data.</text>
</comment>
<dbReference type="InterPro" id="IPR001680">
    <property type="entry name" value="WD40_rpt"/>
</dbReference>
<dbReference type="PANTHER" id="PTHR19919">
    <property type="entry name" value="WD REPEAT CONTAINING PROTEIN"/>
    <property type="match status" value="1"/>
</dbReference>
<dbReference type="Proteomes" id="UP000245609">
    <property type="component" value="Unassembled WGS sequence"/>
</dbReference>
<name>A0A2T9ZJM2_9FUNG</name>
<keyword evidence="1 3" id="KW-0853">WD repeat</keyword>
<dbReference type="PROSITE" id="PS50294">
    <property type="entry name" value="WD_REPEATS_REGION"/>
    <property type="match status" value="1"/>
</dbReference>
<gene>
    <name evidence="4" type="ORF">BB560_000724</name>
</gene>
<sequence length="295" mass="32323">MDWNAINSNNIITSGLDSKCTLWDVNSQQPELQILAHDSEVFDVKFVTDSTNLFCSCGADGTVRMFDLRSLNESVILYQDKPQIFSKIGIDSNGSFLKSELGSFVSPLLRISTSSLDANFVSILALDSPDVLIIDIRSPNNTYAKLSGHQDAVSGCEWSPVADHSLTTCSVDGSVFVWDIRSQNETKTSVAQSNSFSKIHSENTISNNKTASSSNSNTIVPNFEMADTSNSVYPDKIGFSNSLEKDLATLKTKPINFPPSLTYSPKFPINAISWNKISPKWIGIAFGNTIQTLRI</sequence>
<evidence type="ECO:0000256" key="3">
    <source>
        <dbReference type="PROSITE-ProRule" id="PRU00221"/>
    </source>
</evidence>
<dbReference type="OrthoDB" id="1284551at2759"/>
<dbReference type="Pfam" id="PF00400">
    <property type="entry name" value="WD40"/>
    <property type="match status" value="2"/>
</dbReference>